<evidence type="ECO:0000313" key="6">
    <source>
        <dbReference type="EMBL" id="AVO39146.1"/>
    </source>
</evidence>
<dbReference type="CDD" id="cd00796">
    <property type="entry name" value="INT_Rci_Hp1_C"/>
    <property type="match status" value="1"/>
</dbReference>
<gene>
    <name evidence="6" type="ORF">C6Y53_16455</name>
</gene>
<dbReference type="Pfam" id="PF00589">
    <property type="entry name" value="Phage_integrase"/>
    <property type="match status" value="1"/>
</dbReference>
<dbReference type="EMBL" id="CP027665">
    <property type="protein sequence ID" value="AVO39146.1"/>
    <property type="molecule type" value="Genomic_DNA"/>
</dbReference>
<dbReference type="AlphaFoldDB" id="A0A2S0MTC9"/>
<accession>A0A2S0MTC9</accession>
<organism evidence="6 7">
    <name type="scientific">Pukyongiella litopenaei</name>
    <dbReference type="NCBI Taxonomy" id="2605946"/>
    <lineage>
        <taxon>Bacteria</taxon>
        <taxon>Pseudomonadati</taxon>
        <taxon>Pseudomonadota</taxon>
        <taxon>Alphaproteobacteria</taxon>
        <taxon>Rhodobacterales</taxon>
        <taxon>Paracoccaceae</taxon>
        <taxon>Pukyongiella</taxon>
    </lineage>
</organism>
<dbReference type="Proteomes" id="UP000237655">
    <property type="component" value="Chromosome"/>
</dbReference>
<evidence type="ECO:0000313" key="7">
    <source>
        <dbReference type="Proteomes" id="UP000237655"/>
    </source>
</evidence>
<keyword evidence="2" id="KW-0229">DNA integration</keyword>
<dbReference type="InterPro" id="IPR011010">
    <property type="entry name" value="DNA_brk_join_enz"/>
</dbReference>
<dbReference type="KEGG" id="thas:C6Y53_16455"/>
<keyword evidence="3" id="KW-0238">DNA-binding</keyword>
<dbReference type="GO" id="GO:0006310">
    <property type="term" value="P:DNA recombination"/>
    <property type="evidence" value="ECO:0007669"/>
    <property type="project" value="UniProtKB-KW"/>
</dbReference>
<sequence>MATLVDRNGKVLVRVRKGGVTRSKTFPNKTAARAWAERLEAEISKAGYTGKVDVRSVTVADMIDKYKAEIAPDKPHGRSKEFSINLIRDRLGRVRLGNLTSRKVIEFADARAKEGAGPVTVAADIAYLGGMLRIARAVWQWDLSDQIIPDALEALRLRGLVGKSNQRDRRITAEEEKTLLAYFKSKNNWSVPMADMTLFLIDTAMRVSEATRITWDDLNREDKTILIRDRKHPTEKIGNNTEVPLLGRSYEIAALQPQSSERIFPYNPKTVGTYWRIACKKCGIEDLRLHDLRHEGISRLFEAGYSIPQVRLVSGHRDVNMLMRYTQLKAKDLHRVPVPVLET</sequence>
<dbReference type="RefSeq" id="WP_106473456.1">
    <property type="nucleotide sequence ID" value="NZ_CP027665.1"/>
</dbReference>
<evidence type="ECO:0000259" key="5">
    <source>
        <dbReference type="PROSITE" id="PS51898"/>
    </source>
</evidence>
<dbReference type="PROSITE" id="PS51898">
    <property type="entry name" value="TYR_RECOMBINASE"/>
    <property type="match status" value="1"/>
</dbReference>
<dbReference type="GO" id="GO:0015074">
    <property type="term" value="P:DNA integration"/>
    <property type="evidence" value="ECO:0007669"/>
    <property type="project" value="UniProtKB-KW"/>
</dbReference>
<dbReference type="PANTHER" id="PTHR30349">
    <property type="entry name" value="PHAGE INTEGRASE-RELATED"/>
    <property type="match status" value="1"/>
</dbReference>
<evidence type="ECO:0000256" key="3">
    <source>
        <dbReference type="ARBA" id="ARBA00023125"/>
    </source>
</evidence>
<feature type="domain" description="Tyr recombinase" evidence="5">
    <location>
        <begin position="166"/>
        <end position="338"/>
    </location>
</feature>
<dbReference type="SUPFAM" id="SSF56349">
    <property type="entry name" value="DNA breaking-rejoining enzymes"/>
    <property type="match status" value="1"/>
</dbReference>
<dbReference type="InterPro" id="IPR002104">
    <property type="entry name" value="Integrase_catalytic"/>
</dbReference>
<dbReference type="InterPro" id="IPR013762">
    <property type="entry name" value="Integrase-like_cat_sf"/>
</dbReference>
<proteinExistence type="inferred from homology"/>
<protein>
    <submittedName>
        <fullName evidence="6">Site-specific integrase</fullName>
    </submittedName>
</protein>
<evidence type="ECO:0000256" key="4">
    <source>
        <dbReference type="ARBA" id="ARBA00023172"/>
    </source>
</evidence>
<dbReference type="GO" id="GO:0003677">
    <property type="term" value="F:DNA binding"/>
    <property type="evidence" value="ECO:0007669"/>
    <property type="project" value="UniProtKB-KW"/>
</dbReference>
<reference evidence="7" key="1">
    <citation type="submission" date="2018-03" db="EMBL/GenBank/DDBJ databases">
        <title>Genomic analysis of the strain SH-1 isolated from shrimp intestine.</title>
        <authorList>
            <person name="Kim Y.-S."/>
            <person name="Kim S.-E."/>
            <person name="Kim K.-H."/>
        </authorList>
    </citation>
    <scope>NUCLEOTIDE SEQUENCE [LARGE SCALE GENOMIC DNA]</scope>
    <source>
        <strain evidence="7">SH-1</strain>
    </source>
</reference>
<dbReference type="Gene3D" id="1.10.443.10">
    <property type="entry name" value="Intergrase catalytic core"/>
    <property type="match status" value="1"/>
</dbReference>
<evidence type="ECO:0000256" key="2">
    <source>
        <dbReference type="ARBA" id="ARBA00022908"/>
    </source>
</evidence>
<keyword evidence="4" id="KW-0233">DNA recombination</keyword>
<evidence type="ECO:0000256" key="1">
    <source>
        <dbReference type="ARBA" id="ARBA00008857"/>
    </source>
</evidence>
<dbReference type="PANTHER" id="PTHR30349:SF41">
    <property type="entry name" value="INTEGRASE_RECOMBINASE PROTEIN MJ0367-RELATED"/>
    <property type="match status" value="1"/>
</dbReference>
<comment type="similarity">
    <text evidence="1">Belongs to the 'phage' integrase family.</text>
</comment>
<keyword evidence="7" id="KW-1185">Reference proteome</keyword>
<dbReference type="InterPro" id="IPR050090">
    <property type="entry name" value="Tyrosine_recombinase_XerCD"/>
</dbReference>
<name>A0A2S0MTC9_9RHOB</name>